<keyword evidence="6 7" id="KW-0472">Membrane</keyword>
<dbReference type="EMBL" id="FNKB01000001">
    <property type="protein sequence ID" value="SDQ08489.1"/>
    <property type="molecule type" value="Genomic_DNA"/>
</dbReference>
<feature type="region of interest" description="Disordered" evidence="8">
    <location>
        <begin position="1"/>
        <end position="45"/>
    </location>
</feature>
<evidence type="ECO:0000256" key="3">
    <source>
        <dbReference type="ARBA" id="ARBA00022475"/>
    </source>
</evidence>
<keyword evidence="2 7" id="KW-0813">Transport</keyword>
<dbReference type="InterPro" id="IPR025966">
    <property type="entry name" value="OppC_N"/>
</dbReference>
<proteinExistence type="inferred from homology"/>
<feature type="compositionally biased region" description="Low complexity" evidence="8">
    <location>
        <begin position="1"/>
        <end position="36"/>
    </location>
</feature>
<gene>
    <name evidence="10" type="ORF">SAMN04488565_0383</name>
</gene>
<feature type="transmembrane region" description="Helical" evidence="7">
    <location>
        <begin position="126"/>
        <end position="149"/>
    </location>
</feature>
<dbReference type="PANTHER" id="PTHR43386:SF1">
    <property type="entry name" value="D,D-DIPEPTIDE TRANSPORT SYSTEM PERMEASE PROTEIN DDPC-RELATED"/>
    <property type="match status" value="1"/>
</dbReference>
<dbReference type="PANTHER" id="PTHR43386">
    <property type="entry name" value="OLIGOPEPTIDE TRANSPORT SYSTEM PERMEASE PROTEIN APPC"/>
    <property type="match status" value="1"/>
</dbReference>
<keyword evidence="4 7" id="KW-0812">Transmembrane</keyword>
<name>A0A1H0XZZ4_9MICO</name>
<comment type="subcellular location">
    <subcellularLocation>
        <location evidence="1 7">Cell membrane</location>
        <topology evidence="1 7">Multi-pass membrane protein</topology>
    </subcellularLocation>
</comment>
<dbReference type="eggNOG" id="COG1173">
    <property type="taxonomic scope" value="Bacteria"/>
</dbReference>
<feature type="transmembrane region" description="Helical" evidence="7">
    <location>
        <begin position="251"/>
        <end position="270"/>
    </location>
</feature>
<dbReference type="GO" id="GO:0005886">
    <property type="term" value="C:plasma membrane"/>
    <property type="evidence" value="ECO:0007669"/>
    <property type="project" value="UniProtKB-SubCell"/>
</dbReference>
<protein>
    <submittedName>
        <fullName evidence="10">Peptide/nickel transport system permease protein</fullName>
    </submittedName>
</protein>
<dbReference type="SUPFAM" id="SSF161098">
    <property type="entry name" value="MetI-like"/>
    <property type="match status" value="1"/>
</dbReference>
<accession>A0A1H0XZZ4</accession>
<dbReference type="GO" id="GO:0055085">
    <property type="term" value="P:transmembrane transport"/>
    <property type="evidence" value="ECO:0007669"/>
    <property type="project" value="InterPro"/>
</dbReference>
<evidence type="ECO:0000256" key="7">
    <source>
        <dbReference type="RuleBase" id="RU363032"/>
    </source>
</evidence>
<dbReference type="CDD" id="cd06261">
    <property type="entry name" value="TM_PBP2"/>
    <property type="match status" value="1"/>
</dbReference>
<feature type="transmembrane region" description="Helical" evidence="7">
    <location>
        <begin position="161"/>
        <end position="179"/>
    </location>
</feature>
<feature type="transmembrane region" description="Helical" evidence="7">
    <location>
        <begin position="60"/>
        <end position="83"/>
    </location>
</feature>
<dbReference type="PROSITE" id="PS50928">
    <property type="entry name" value="ABC_TM1"/>
    <property type="match status" value="1"/>
</dbReference>
<evidence type="ECO:0000256" key="2">
    <source>
        <dbReference type="ARBA" id="ARBA00022448"/>
    </source>
</evidence>
<dbReference type="InterPro" id="IPR035906">
    <property type="entry name" value="MetI-like_sf"/>
</dbReference>
<dbReference type="Pfam" id="PF12911">
    <property type="entry name" value="OppC_N"/>
    <property type="match status" value="1"/>
</dbReference>
<dbReference type="Pfam" id="PF00528">
    <property type="entry name" value="BPD_transp_1"/>
    <property type="match status" value="1"/>
</dbReference>
<organism evidence="10 11">
    <name type="scientific">Leucobacter chromiiresistens</name>
    <dbReference type="NCBI Taxonomy" id="1079994"/>
    <lineage>
        <taxon>Bacteria</taxon>
        <taxon>Bacillati</taxon>
        <taxon>Actinomycetota</taxon>
        <taxon>Actinomycetes</taxon>
        <taxon>Micrococcales</taxon>
        <taxon>Microbacteriaceae</taxon>
        <taxon>Leucobacter</taxon>
    </lineage>
</organism>
<evidence type="ECO:0000256" key="5">
    <source>
        <dbReference type="ARBA" id="ARBA00022989"/>
    </source>
</evidence>
<dbReference type="Gene3D" id="1.10.3720.10">
    <property type="entry name" value="MetI-like"/>
    <property type="match status" value="1"/>
</dbReference>
<dbReference type="InterPro" id="IPR050366">
    <property type="entry name" value="BP-dependent_transpt_permease"/>
</dbReference>
<evidence type="ECO:0000313" key="10">
    <source>
        <dbReference type="EMBL" id="SDQ08489.1"/>
    </source>
</evidence>
<feature type="transmembrane region" description="Helical" evidence="7">
    <location>
        <begin position="185"/>
        <end position="204"/>
    </location>
</feature>
<feature type="transmembrane region" description="Helical" evidence="7">
    <location>
        <begin position="290"/>
        <end position="311"/>
    </location>
</feature>
<keyword evidence="3" id="KW-1003">Cell membrane</keyword>
<evidence type="ECO:0000256" key="8">
    <source>
        <dbReference type="SAM" id="MobiDB-lite"/>
    </source>
</evidence>
<reference evidence="10 11" key="1">
    <citation type="submission" date="2016-10" db="EMBL/GenBank/DDBJ databases">
        <authorList>
            <person name="de Groot N.N."/>
        </authorList>
    </citation>
    <scope>NUCLEOTIDE SEQUENCE [LARGE SCALE GENOMIC DNA]</scope>
    <source>
        <strain evidence="10 11">DSM 22788</strain>
    </source>
</reference>
<feature type="domain" description="ABC transmembrane type-1" evidence="9">
    <location>
        <begin position="122"/>
        <end position="312"/>
    </location>
</feature>
<dbReference type="Proteomes" id="UP000182690">
    <property type="component" value="Unassembled WGS sequence"/>
</dbReference>
<sequence length="324" mass="33630">MSTSASQAAPRPSASGASSASGAPGAAGASRASAPAPGGPPNATRALAVPKSLRRRRFSVQATVSLVFVAVVVLAAALATLIAPYDPDHVDLQNVLSGPSWAHWLGTDALGRDLLTRLMYGARTSLIGPLIVVIGSTVLGLLLGLVAAWRGGWIDAVLSRVFDFLFSFPAMLLAILAVALFGKGLFAPVLAMTIAYIPYVARLTRGLVVAERTRPYVQAYRVLGFRGSWIAMRRVLPNVVPTVGAQSTLNFGYVLADLAALSFIGLGVQAPTADWGSMINESRGALMSGALLPTFVPAAVVVLVVVAINIIGEELSDRIGGNFS</sequence>
<evidence type="ECO:0000256" key="1">
    <source>
        <dbReference type="ARBA" id="ARBA00004651"/>
    </source>
</evidence>
<dbReference type="STRING" id="1079994.SAMN04488565_0383"/>
<evidence type="ECO:0000313" key="11">
    <source>
        <dbReference type="Proteomes" id="UP000182690"/>
    </source>
</evidence>
<dbReference type="AlphaFoldDB" id="A0A1H0XZZ4"/>
<comment type="similarity">
    <text evidence="7">Belongs to the binding-protein-dependent transport system permease family.</text>
</comment>
<evidence type="ECO:0000256" key="6">
    <source>
        <dbReference type="ARBA" id="ARBA00023136"/>
    </source>
</evidence>
<evidence type="ECO:0000259" key="9">
    <source>
        <dbReference type="PROSITE" id="PS50928"/>
    </source>
</evidence>
<dbReference type="InterPro" id="IPR000515">
    <property type="entry name" value="MetI-like"/>
</dbReference>
<evidence type="ECO:0000256" key="4">
    <source>
        <dbReference type="ARBA" id="ARBA00022692"/>
    </source>
</evidence>
<keyword evidence="5 7" id="KW-1133">Transmembrane helix</keyword>